<dbReference type="Proteomes" id="UP001179121">
    <property type="component" value="Chromosome"/>
</dbReference>
<sequence>MGTTKARKPRKAPLVLSCAALAMLASSGWSHAEEAGQGSPESSVDAELGPDGIQRLTVTLDSYSYAPNRIAVRAGKPVELLLKSVTVLTPHNFVLKEGGVSIEQDVSAGETKTVRFVPVKEGQFTFYCDKQLLFFKSHREKGMEGRLDVRP</sequence>
<dbReference type="PANTHER" id="PTHR38439">
    <property type="entry name" value="AURACYANIN-B"/>
    <property type="match status" value="1"/>
</dbReference>
<dbReference type="AlphaFoldDB" id="A0AA86MY38"/>
<dbReference type="RefSeq" id="WP_289268108.1">
    <property type="nucleotide sequence ID" value="NZ_OX365700.1"/>
</dbReference>
<protein>
    <recommendedName>
        <fullName evidence="4">EfeO-type cupredoxin-like domain-containing protein</fullName>
    </recommendedName>
</protein>
<dbReference type="KEGG" id="nti:DNFV4_01586"/>
<dbReference type="EMBL" id="OX365700">
    <property type="protein sequence ID" value="CAI4031157.1"/>
    <property type="molecule type" value="Genomic_DNA"/>
</dbReference>
<keyword evidence="3" id="KW-0732">Signal</keyword>
<feature type="signal peptide" evidence="3">
    <location>
        <begin position="1"/>
        <end position="32"/>
    </location>
</feature>
<evidence type="ECO:0000256" key="3">
    <source>
        <dbReference type="SAM" id="SignalP"/>
    </source>
</evidence>
<dbReference type="InterPro" id="IPR028096">
    <property type="entry name" value="EfeO_Cupredoxin"/>
</dbReference>
<dbReference type="Gene3D" id="2.60.40.420">
    <property type="entry name" value="Cupredoxins - blue copper proteins"/>
    <property type="match status" value="1"/>
</dbReference>
<keyword evidence="2" id="KW-0186">Copper</keyword>
<dbReference type="InterPro" id="IPR008972">
    <property type="entry name" value="Cupredoxin"/>
</dbReference>
<dbReference type="Pfam" id="PF13473">
    <property type="entry name" value="Cupredoxin_1"/>
    <property type="match status" value="1"/>
</dbReference>
<keyword evidence="1" id="KW-0479">Metal-binding</keyword>
<evidence type="ECO:0000313" key="6">
    <source>
        <dbReference type="Proteomes" id="UP001179121"/>
    </source>
</evidence>
<dbReference type="InterPro" id="IPR050845">
    <property type="entry name" value="Cu-binding_ET"/>
</dbReference>
<evidence type="ECO:0000313" key="5">
    <source>
        <dbReference type="EMBL" id="CAI4031157.1"/>
    </source>
</evidence>
<accession>A0AA86MY38</accession>
<evidence type="ECO:0000256" key="1">
    <source>
        <dbReference type="ARBA" id="ARBA00022723"/>
    </source>
</evidence>
<gene>
    <name evidence="5" type="ORF">DNFV4_01586</name>
</gene>
<name>A0AA86MY38_9BACT</name>
<reference evidence="5" key="1">
    <citation type="submission" date="2022-10" db="EMBL/GenBank/DDBJ databases">
        <authorList>
            <person name="Koch H."/>
        </authorList>
    </citation>
    <scope>NUCLEOTIDE SEQUENCE</scope>
    <source>
        <strain evidence="5">DNF</strain>
    </source>
</reference>
<evidence type="ECO:0000259" key="4">
    <source>
        <dbReference type="Pfam" id="PF13473"/>
    </source>
</evidence>
<feature type="chain" id="PRO_5041725585" description="EfeO-type cupredoxin-like domain-containing protein" evidence="3">
    <location>
        <begin position="33"/>
        <end position="151"/>
    </location>
</feature>
<dbReference type="SUPFAM" id="SSF49503">
    <property type="entry name" value="Cupredoxins"/>
    <property type="match status" value="1"/>
</dbReference>
<proteinExistence type="predicted"/>
<evidence type="ECO:0000256" key="2">
    <source>
        <dbReference type="ARBA" id="ARBA00023008"/>
    </source>
</evidence>
<dbReference type="GO" id="GO:0046872">
    <property type="term" value="F:metal ion binding"/>
    <property type="evidence" value="ECO:0007669"/>
    <property type="project" value="UniProtKB-KW"/>
</dbReference>
<organism evidence="5 6">
    <name type="scientific">Nitrospira tepida</name>
    <dbReference type="NCBI Taxonomy" id="2973512"/>
    <lineage>
        <taxon>Bacteria</taxon>
        <taxon>Pseudomonadati</taxon>
        <taxon>Nitrospirota</taxon>
        <taxon>Nitrospiria</taxon>
        <taxon>Nitrospirales</taxon>
        <taxon>Nitrospiraceae</taxon>
        <taxon>Nitrospira</taxon>
    </lineage>
</organism>
<dbReference type="PANTHER" id="PTHR38439:SF3">
    <property type="entry name" value="COPPER-RESISTANT CUPROPROTEIN COPI"/>
    <property type="match status" value="1"/>
</dbReference>
<feature type="domain" description="EfeO-type cupredoxin-like" evidence="4">
    <location>
        <begin position="51"/>
        <end position="131"/>
    </location>
</feature>
<keyword evidence="6" id="KW-1185">Reference proteome</keyword>